<feature type="region of interest" description="Disordered" evidence="6">
    <location>
        <begin position="1"/>
        <end position="69"/>
    </location>
</feature>
<feature type="compositionally biased region" description="Polar residues" evidence="6">
    <location>
        <begin position="582"/>
        <end position="595"/>
    </location>
</feature>
<feature type="region of interest" description="Disordered" evidence="6">
    <location>
        <begin position="647"/>
        <end position="668"/>
    </location>
</feature>
<evidence type="ECO:0000256" key="6">
    <source>
        <dbReference type="SAM" id="MobiDB-lite"/>
    </source>
</evidence>
<dbReference type="AlphaFoldDB" id="A0A4S4MWC4"/>
<evidence type="ECO:0000256" key="2">
    <source>
        <dbReference type="ARBA" id="ARBA00023015"/>
    </source>
</evidence>
<evidence type="ECO:0000256" key="5">
    <source>
        <dbReference type="ARBA" id="ARBA00023242"/>
    </source>
</evidence>
<dbReference type="GO" id="GO:0008270">
    <property type="term" value="F:zinc ion binding"/>
    <property type="evidence" value="ECO:0007669"/>
    <property type="project" value="InterPro"/>
</dbReference>
<dbReference type="PANTHER" id="PTHR31845:SF19">
    <property type="entry name" value="TRANSCRIPTION FACTOR DOMAIN-CONTAINING PROTEIN"/>
    <property type="match status" value="1"/>
</dbReference>
<dbReference type="InterPro" id="IPR051089">
    <property type="entry name" value="prtT"/>
</dbReference>
<comment type="caution">
    <text evidence="8">The sequence shown here is derived from an EMBL/GenBank/DDBJ whole genome shotgun (WGS) entry which is preliminary data.</text>
</comment>
<evidence type="ECO:0000256" key="4">
    <source>
        <dbReference type="ARBA" id="ARBA00023163"/>
    </source>
</evidence>
<dbReference type="Pfam" id="PF04082">
    <property type="entry name" value="Fungal_trans"/>
    <property type="match status" value="1"/>
</dbReference>
<dbReference type="CDD" id="cd12148">
    <property type="entry name" value="fungal_TF_MHR"/>
    <property type="match status" value="1"/>
</dbReference>
<evidence type="ECO:0000313" key="9">
    <source>
        <dbReference type="Proteomes" id="UP000308730"/>
    </source>
</evidence>
<feature type="compositionally biased region" description="Low complexity" evidence="6">
    <location>
        <begin position="20"/>
        <end position="50"/>
    </location>
</feature>
<dbReference type="GO" id="GO:0005634">
    <property type="term" value="C:nucleus"/>
    <property type="evidence" value="ECO:0007669"/>
    <property type="project" value="UniProtKB-SubCell"/>
</dbReference>
<comment type="subcellular location">
    <subcellularLocation>
        <location evidence="1">Nucleus</location>
    </subcellularLocation>
</comment>
<proteinExistence type="predicted"/>
<name>A0A4S4MWC4_9APHY</name>
<feature type="region of interest" description="Disordered" evidence="6">
    <location>
        <begin position="556"/>
        <end position="595"/>
    </location>
</feature>
<evidence type="ECO:0000256" key="3">
    <source>
        <dbReference type="ARBA" id="ARBA00023125"/>
    </source>
</evidence>
<dbReference type="EMBL" id="SGPM01000232">
    <property type="protein sequence ID" value="THH27690.1"/>
    <property type="molecule type" value="Genomic_DNA"/>
</dbReference>
<evidence type="ECO:0000256" key="1">
    <source>
        <dbReference type="ARBA" id="ARBA00004123"/>
    </source>
</evidence>
<evidence type="ECO:0000313" key="8">
    <source>
        <dbReference type="EMBL" id="THH27690.1"/>
    </source>
</evidence>
<sequence>MPTFTSRAEDFDPGVWSDHLQSSAGSSQGLGSSAGTSHTTTESTEATSVTDNSRHVDDTAEKSVPDETVPIGLIANLSLSDAETAEEMNDQDDSEGVLGWARKTYFKPGEPSVRPIIGAPGTSVEPASSTAVNPSPQMVQKNNLPDIVLHGLVTPSDVDKLFNIYFTFMNVHVDLLDPVLHTPTATFFKSPFLFSTICAIASRYYEEKPEMYPIAMHFAKHAAASALISGRTSVEIALAYMLLAYWTPPAKRWEEHRTWLYVGLGIRVAMDLNLHQVPPPKPTNERQEREQLNGVRMWMNCFILDRSISTYYGRPPTIKEDYVIRNVSKWYNSSQYNSPCDIGISAYCAMLQITTRFSEEIFSDPDAPTGLNKNVDFLEITITYDDLLRKYVEEWKERYIKHADLTDPQTLFRRYLLPYVSSYARLVMWSFVFQQAFQRGMQPRDSIIIDKCFEHASTVINSMVQNLAPSGYMRFASEGHYNFASFTSSFLVKLLKPEFAKLFDHKQQRQIFELIEQLIQTFSSIEVATDDKHTPRQHARFLSALLSKYRKGFPPGTLVPRHADEGPTSSSNVAVGQAPSGPEQTTGGSGPSWQEYQESTTYVPDLPGPSLADFDTQMSFDDEFMGALEVFKSPGYWESMMMPGLHWPGPVGDQSGDPPSVQDSGTYG</sequence>
<dbReference type="GO" id="GO:0000976">
    <property type="term" value="F:transcription cis-regulatory region binding"/>
    <property type="evidence" value="ECO:0007669"/>
    <property type="project" value="TreeGrafter"/>
</dbReference>
<dbReference type="OrthoDB" id="39175at2759"/>
<dbReference type="SMART" id="SM00906">
    <property type="entry name" value="Fungal_trans"/>
    <property type="match status" value="1"/>
</dbReference>
<feature type="compositionally biased region" description="Basic and acidic residues" evidence="6">
    <location>
        <begin position="52"/>
        <end position="65"/>
    </location>
</feature>
<keyword evidence="5" id="KW-0539">Nucleus</keyword>
<dbReference type="GO" id="GO:0006351">
    <property type="term" value="P:DNA-templated transcription"/>
    <property type="evidence" value="ECO:0007669"/>
    <property type="project" value="InterPro"/>
</dbReference>
<organism evidence="8 9">
    <name type="scientific">Antrodiella citrinella</name>
    <dbReference type="NCBI Taxonomy" id="2447956"/>
    <lineage>
        <taxon>Eukaryota</taxon>
        <taxon>Fungi</taxon>
        <taxon>Dikarya</taxon>
        <taxon>Basidiomycota</taxon>
        <taxon>Agaricomycotina</taxon>
        <taxon>Agaricomycetes</taxon>
        <taxon>Polyporales</taxon>
        <taxon>Steccherinaceae</taxon>
        <taxon>Antrodiella</taxon>
    </lineage>
</organism>
<keyword evidence="9" id="KW-1185">Reference proteome</keyword>
<protein>
    <recommendedName>
        <fullName evidence="7">Xylanolytic transcriptional activator regulatory domain-containing protein</fullName>
    </recommendedName>
</protein>
<evidence type="ECO:0000259" key="7">
    <source>
        <dbReference type="SMART" id="SM00906"/>
    </source>
</evidence>
<dbReference type="InterPro" id="IPR007219">
    <property type="entry name" value="XnlR_reg_dom"/>
</dbReference>
<keyword evidence="3" id="KW-0238">DNA-binding</keyword>
<reference evidence="8 9" key="1">
    <citation type="submission" date="2019-02" db="EMBL/GenBank/DDBJ databases">
        <title>Genome sequencing of the rare red list fungi Antrodiella citrinella (Flaviporus citrinellus).</title>
        <authorList>
            <person name="Buettner E."/>
            <person name="Kellner H."/>
        </authorList>
    </citation>
    <scope>NUCLEOTIDE SEQUENCE [LARGE SCALE GENOMIC DNA]</scope>
    <source>
        <strain evidence="8 9">DSM 108506</strain>
    </source>
</reference>
<keyword evidence="4" id="KW-0804">Transcription</keyword>
<gene>
    <name evidence="8" type="ORF">EUX98_g6498</name>
</gene>
<dbReference type="PANTHER" id="PTHR31845">
    <property type="entry name" value="FINGER DOMAIN PROTEIN, PUTATIVE-RELATED"/>
    <property type="match status" value="1"/>
</dbReference>
<dbReference type="Proteomes" id="UP000308730">
    <property type="component" value="Unassembled WGS sequence"/>
</dbReference>
<accession>A0A4S4MWC4</accession>
<feature type="domain" description="Xylanolytic transcriptional activator regulatory" evidence="7">
    <location>
        <begin position="258"/>
        <end position="334"/>
    </location>
</feature>
<dbReference type="GO" id="GO:0000981">
    <property type="term" value="F:DNA-binding transcription factor activity, RNA polymerase II-specific"/>
    <property type="evidence" value="ECO:0007669"/>
    <property type="project" value="TreeGrafter"/>
</dbReference>
<keyword evidence="2" id="KW-0805">Transcription regulation</keyword>